<gene>
    <name evidence="2" type="ORF">GCM10008985_00360</name>
    <name evidence="3" type="ORF">MUK72_15140</name>
</gene>
<dbReference type="AlphaFoldDB" id="A0AAV3SCG6"/>
<dbReference type="Proteomes" id="UP000830542">
    <property type="component" value="Plasmid unnamed1"/>
</dbReference>
<feature type="region of interest" description="Disordered" evidence="1">
    <location>
        <begin position="1"/>
        <end position="39"/>
    </location>
</feature>
<dbReference type="RefSeq" id="WP_244705956.1">
    <property type="nucleotide sequence ID" value="NZ_BAAADN010000001.1"/>
</dbReference>
<reference evidence="2" key="3">
    <citation type="submission" date="2023-12" db="EMBL/GenBank/DDBJ databases">
        <authorList>
            <person name="Sun Q."/>
            <person name="Inoue M."/>
        </authorList>
    </citation>
    <scope>NUCLEOTIDE SEQUENCE</scope>
    <source>
        <strain evidence="2">JCM 12289</strain>
    </source>
</reference>
<organism evidence="2 5">
    <name type="scientific">Halococcus dombrowskii</name>
    <dbReference type="NCBI Taxonomy" id="179637"/>
    <lineage>
        <taxon>Archaea</taxon>
        <taxon>Methanobacteriati</taxon>
        <taxon>Methanobacteriota</taxon>
        <taxon>Stenosarchaea group</taxon>
        <taxon>Halobacteria</taxon>
        <taxon>Halobacteriales</taxon>
        <taxon>Halococcaceae</taxon>
        <taxon>Halococcus</taxon>
    </lineage>
</organism>
<evidence type="ECO:0000313" key="4">
    <source>
        <dbReference type="Proteomes" id="UP000830542"/>
    </source>
</evidence>
<dbReference type="Proteomes" id="UP001500962">
    <property type="component" value="Unassembled WGS sequence"/>
</dbReference>
<reference evidence="3" key="2">
    <citation type="submission" date="2022-04" db="EMBL/GenBank/DDBJ databases">
        <title>Sequencing and genomic assembly of Halococcus dombrowskii.</title>
        <authorList>
            <person name="Lim S.W."/>
            <person name="MacLea K.S."/>
        </authorList>
    </citation>
    <scope>NUCLEOTIDE SEQUENCE</scope>
    <source>
        <strain evidence="3">H4</strain>
        <plasmid evidence="3">unnamed1</plasmid>
    </source>
</reference>
<dbReference type="EMBL" id="CP095006">
    <property type="protein sequence ID" value="UOO96854.1"/>
    <property type="molecule type" value="Genomic_DNA"/>
</dbReference>
<geneLocation type="plasmid" evidence="3 4">
    <name>unnamed1</name>
</geneLocation>
<proteinExistence type="predicted"/>
<reference evidence="2" key="1">
    <citation type="journal article" date="2014" name="Int. J. Syst. Evol. Microbiol.">
        <title>Complete genome sequence of Corynebacterium casei LMG S-19264T (=DSM 44701T), isolated from a smear-ripened cheese.</title>
        <authorList>
            <consortium name="US DOE Joint Genome Institute (JGI-PGF)"/>
            <person name="Walter F."/>
            <person name="Albersmeier A."/>
            <person name="Kalinowski J."/>
            <person name="Ruckert C."/>
        </authorList>
    </citation>
    <scope>NUCLEOTIDE SEQUENCE</scope>
    <source>
        <strain evidence="2">JCM 12289</strain>
    </source>
</reference>
<dbReference type="EMBL" id="BAAADN010000001">
    <property type="protein sequence ID" value="GAA0448957.1"/>
    <property type="molecule type" value="Genomic_DNA"/>
</dbReference>
<sequence length="57" mass="6369">MSESTEAPTEKVEEKSEASTRTREEIEEETGGVVETEHGKRYRIQIISNSGDEPSTI</sequence>
<keyword evidence="4" id="KW-1185">Reference proteome</keyword>
<protein>
    <submittedName>
        <fullName evidence="2">Uncharacterized protein</fullName>
    </submittedName>
</protein>
<evidence type="ECO:0000313" key="3">
    <source>
        <dbReference type="EMBL" id="UOO96854.1"/>
    </source>
</evidence>
<name>A0AAV3SCG6_HALDO</name>
<evidence type="ECO:0000256" key="1">
    <source>
        <dbReference type="SAM" id="MobiDB-lite"/>
    </source>
</evidence>
<dbReference type="KEGG" id="hdo:MUK72_15140"/>
<evidence type="ECO:0000313" key="2">
    <source>
        <dbReference type="EMBL" id="GAA0448957.1"/>
    </source>
</evidence>
<feature type="compositionally biased region" description="Basic and acidic residues" evidence="1">
    <location>
        <begin position="8"/>
        <end position="24"/>
    </location>
</feature>
<dbReference type="GeneID" id="71763210"/>
<accession>A0AAV3SCG6</accession>
<keyword evidence="3" id="KW-0614">Plasmid</keyword>
<evidence type="ECO:0000313" key="5">
    <source>
        <dbReference type="Proteomes" id="UP001500962"/>
    </source>
</evidence>